<proteinExistence type="predicted"/>
<reference evidence="1" key="1">
    <citation type="journal article" date="2020" name="Nature">
        <title>Giant virus diversity and host interactions through global metagenomics.</title>
        <authorList>
            <person name="Schulz F."/>
            <person name="Roux S."/>
            <person name="Paez-Espino D."/>
            <person name="Jungbluth S."/>
            <person name="Walsh D.A."/>
            <person name="Denef V.J."/>
            <person name="McMahon K.D."/>
            <person name="Konstantinidis K.T."/>
            <person name="Eloe-Fadrosh E.A."/>
            <person name="Kyrpides N.C."/>
            <person name="Woyke T."/>
        </authorList>
    </citation>
    <scope>NUCLEOTIDE SEQUENCE</scope>
    <source>
        <strain evidence="1">GVMAG-M-3300010158-59</strain>
    </source>
</reference>
<name>A0A6C0BA71_9ZZZZ</name>
<evidence type="ECO:0008006" key="2">
    <source>
        <dbReference type="Google" id="ProtNLM"/>
    </source>
</evidence>
<protein>
    <recommendedName>
        <fullName evidence="2">Glycosyltransferase</fullName>
    </recommendedName>
</protein>
<sequence>MKILVVVMSCHKNWDLWKSIKNNIKNDLIIFSYSPKKENWYDENERNLYLNCRDTYECLPEKIICMIDQVLKIPQFDSYTHILKIDDCEAIHLTEKKIQKLYTFKEIENNDYIGQHYIQGISDGSRTYHFGKVSPTSYWHNEEYNGYYVPWLDGGKSYIISKKAMNYINNEYNFTNLDSLYQNEIYEDLMIAKILYKYNIFPSELNYGI</sequence>
<accession>A0A6C0BA71</accession>
<dbReference type="EMBL" id="MN739103">
    <property type="protein sequence ID" value="QHS88932.1"/>
    <property type="molecule type" value="Genomic_DNA"/>
</dbReference>
<evidence type="ECO:0000313" key="1">
    <source>
        <dbReference type="EMBL" id="QHS88932.1"/>
    </source>
</evidence>
<dbReference type="AlphaFoldDB" id="A0A6C0BA71"/>
<organism evidence="1">
    <name type="scientific">viral metagenome</name>
    <dbReference type="NCBI Taxonomy" id="1070528"/>
    <lineage>
        <taxon>unclassified sequences</taxon>
        <taxon>metagenomes</taxon>
        <taxon>organismal metagenomes</taxon>
    </lineage>
</organism>